<dbReference type="Gene3D" id="3.90.640.20">
    <property type="entry name" value="Heat-shock cognate protein, ATPase"/>
    <property type="match status" value="1"/>
</dbReference>
<dbReference type="EMBL" id="JAFFRZ010000001">
    <property type="protein sequence ID" value="MDH4621948.1"/>
    <property type="molecule type" value="Genomic_DNA"/>
</dbReference>
<dbReference type="AlphaFoldDB" id="A0AA43IUH2"/>
<name>A0AA43IUH2_PSESX</name>
<accession>A0AA43IUH2</accession>
<gene>
    <name evidence="1" type="ORF">JW322_09195</name>
</gene>
<organism evidence="1 2">
    <name type="scientific">Pseudomonas syringae pv. papulans</name>
    <dbReference type="NCBI Taxonomy" id="83963"/>
    <lineage>
        <taxon>Bacteria</taxon>
        <taxon>Pseudomonadati</taxon>
        <taxon>Pseudomonadota</taxon>
        <taxon>Gammaproteobacteria</taxon>
        <taxon>Pseudomonadales</taxon>
        <taxon>Pseudomonadaceae</taxon>
        <taxon>Pseudomonas</taxon>
        <taxon>Pseudomonas syringae</taxon>
    </lineage>
</organism>
<sequence>MRFFKVFSNWFPSREEWRRWSPPDKLTTIAFYITVIPIFLYAAVEVRDFLAEKINVKAVDVRSNLGLPEYKSISGGDIHGVYPSVNSVIPSSFLARINEEVANSIESYFLPGLLEYNVRYEVGVLSSELVSFKVYQYYYYEGAANGNESEFAYNFNPKNKTHIDFFDVFDVRKNAFQDLKGLITKAVESKCDSGVFPDLINDASYVPRFFIKANGVDFVFSEYEITPGVCGSFTLFFSFDDVRKYLRWDGPLGYLAPASGEWEAGKHFMNAIKSAIQNK</sequence>
<dbReference type="Gene3D" id="3.30.565.40">
    <property type="entry name" value="Fervidobacterium nodosum Rt17-B1 like"/>
    <property type="match status" value="1"/>
</dbReference>
<protein>
    <recommendedName>
        <fullName evidence="3">DUF3298 domain-containing protein</fullName>
    </recommendedName>
</protein>
<evidence type="ECO:0000313" key="2">
    <source>
        <dbReference type="Proteomes" id="UP001162155"/>
    </source>
</evidence>
<dbReference type="Proteomes" id="UP001162155">
    <property type="component" value="Unassembled WGS sequence"/>
</dbReference>
<proteinExistence type="predicted"/>
<evidence type="ECO:0008006" key="3">
    <source>
        <dbReference type="Google" id="ProtNLM"/>
    </source>
</evidence>
<reference evidence="1" key="1">
    <citation type="submission" date="2021-02" db="EMBL/GenBank/DDBJ databases">
        <title>Genome analysis of blister spot of apple pathogen from New York area.</title>
        <authorList>
            <person name="Kandel P."/>
            <person name="Hockett K.L."/>
            <person name="Santander R."/>
            <person name="Acimovic S."/>
        </authorList>
    </citation>
    <scope>NUCLEOTIDE SEQUENCE</scope>
    <source>
        <strain evidence="1">PSP1</strain>
    </source>
</reference>
<dbReference type="InterPro" id="IPR037126">
    <property type="entry name" value="PdaC/RsiV-like_sf"/>
</dbReference>
<evidence type="ECO:0000313" key="1">
    <source>
        <dbReference type="EMBL" id="MDH4621948.1"/>
    </source>
</evidence>
<dbReference type="RefSeq" id="WP_161938913.1">
    <property type="nucleotide sequence ID" value="NZ_JAFFRY010000106.1"/>
</dbReference>
<comment type="caution">
    <text evidence="1">The sequence shown here is derived from an EMBL/GenBank/DDBJ whole genome shotgun (WGS) entry which is preliminary data.</text>
</comment>